<dbReference type="GO" id="GO:0030942">
    <property type="term" value="F:endoplasmic reticulum signal peptide binding"/>
    <property type="evidence" value="ECO:0007669"/>
    <property type="project" value="InterPro"/>
</dbReference>
<dbReference type="GeneID" id="54577334"/>
<dbReference type="GO" id="GO:0006614">
    <property type="term" value="P:SRP-dependent cotranslational protein targeting to membrane"/>
    <property type="evidence" value="ECO:0007669"/>
    <property type="project" value="InterPro"/>
</dbReference>
<evidence type="ECO:0000256" key="1">
    <source>
        <dbReference type="ARBA" id="ARBA00004496"/>
    </source>
</evidence>
<evidence type="ECO:0000256" key="3">
    <source>
        <dbReference type="ARBA" id="ARBA00009352"/>
    </source>
</evidence>
<accession>A0A6A6I717</accession>
<comment type="subcellular location">
    <subcellularLocation>
        <location evidence="1 10">Cytoplasm</location>
    </subcellularLocation>
    <subcellularLocation>
        <location evidence="2">Nucleus</location>
        <location evidence="2">Nucleolus</location>
    </subcellularLocation>
</comment>
<dbReference type="RefSeq" id="XP_033680746.1">
    <property type="nucleotide sequence ID" value="XM_033824004.1"/>
</dbReference>
<keyword evidence="13" id="KW-1185">Reference proteome</keyword>
<dbReference type="Pfam" id="PF16969">
    <property type="entry name" value="SRP68"/>
    <property type="match status" value="1"/>
</dbReference>
<keyword evidence="6 10" id="KW-0733">Signal recognition particle</keyword>
<keyword evidence="7" id="KW-0539">Nucleus</keyword>
<dbReference type="GO" id="GO:0005786">
    <property type="term" value="C:signal recognition particle, endoplasmic reticulum targeting"/>
    <property type="evidence" value="ECO:0007669"/>
    <property type="project" value="UniProtKB-KW"/>
</dbReference>
<comment type="similarity">
    <text evidence="3 10">Belongs to the SRP68 family.</text>
</comment>
<feature type="compositionally biased region" description="Basic and acidic residues" evidence="11">
    <location>
        <begin position="593"/>
        <end position="614"/>
    </location>
</feature>
<evidence type="ECO:0000256" key="8">
    <source>
        <dbReference type="ARBA" id="ARBA00023274"/>
    </source>
</evidence>
<dbReference type="PIRSF" id="PIRSF038995">
    <property type="entry name" value="SRP68"/>
    <property type="match status" value="1"/>
</dbReference>
<dbReference type="GO" id="GO:0008312">
    <property type="term" value="F:7S RNA binding"/>
    <property type="evidence" value="ECO:0007669"/>
    <property type="project" value="InterPro"/>
</dbReference>
<proteinExistence type="inferred from homology"/>
<gene>
    <name evidence="12" type="ORF">BU26DRAFT_432920</name>
</gene>
<dbReference type="EMBL" id="ML987200">
    <property type="protein sequence ID" value="KAF2245742.1"/>
    <property type="molecule type" value="Genomic_DNA"/>
</dbReference>
<protein>
    <recommendedName>
        <fullName evidence="9 10">Signal recognition particle subunit SRP68</fullName>
        <shortName evidence="10">SRP68</shortName>
    </recommendedName>
</protein>
<dbReference type="InterPro" id="IPR038253">
    <property type="entry name" value="SRP68_N_sf"/>
</dbReference>
<evidence type="ECO:0000313" key="13">
    <source>
        <dbReference type="Proteomes" id="UP000800094"/>
    </source>
</evidence>
<dbReference type="GO" id="GO:0005047">
    <property type="term" value="F:signal recognition particle binding"/>
    <property type="evidence" value="ECO:0007669"/>
    <property type="project" value="InterPro"/>
</dbReference>
<evidence type="ECO:0000256" key="6">
    <source>
        <dbReference type="ARBA" id="ARBA00023135"/>
    </source>
</evidence>
<dbReference type="Proteomes" id="UP000800094">
    <property type="component" value="Unassembled WGS sequence"/>
</dbReference>
<dbReference type="OrthoDB" id="10255118at2759"/>
<dbReference type="InterPro" id="IPR026258">
    <property type="entry name" value="SRP68"/>
</dbReference>
<keyword evidence="5 10" id="KW-0694">RNA-binding</keyword>
<evidence type="ECO:0000313" key="12">
    <source>
        <dbReference type="EMBL" id="KAF2245742.1"/>
    </source>
</evidence>
<evidence type="ECO:0000256" key="5">
    <source>
        <dbReference type="ARBA" id="ARBA00022884"/>
    </source>
</evidence>
<dbReference type="PANTHER" id="PTHR12860:SF0">
    <property type="entry name" value="SIGNAL RECOGNITION PARTICLE SUBUNIT SRP68"/>
    <property type="match status" value="1"/>
</dbReference>
<evidence type="ECO:0000256" key="7">
    <source>
        <dbReference type="ARBA" id="ARBA00023242"/>
    </source>
</evidence>
<evidence type="ECO:0000256" key="11">
    <source>
        <dbReference type="SAM" id="MobiDB-lite"/>
    </source>
</evidence>
<name>A0A6A6I717_9PLEO</name>
<evidence type="ECO:0000256" key="4">
    <source>
        <dbReference type="ARBA" id="ARBA00022490"/>
    </source>
</evidence>
<dbReference type="PANTHER" id="PTHR12860">
    <property type="entry name" value="SIGNAL RECOGNITION PARTICLE 68 KDA PROTEIN"/>
    <property type="match status" value="1"/>
</dbReference>
<dbReference type="AlphaFoldDB" id="A0A6A6I717"/>
<dbReference type="InterPro" id="IPR034652">
    <property type="entry name" value="SRP68-RBD"/>
</dbReference>
<organism evidence="12 13">
    <name type="scientific">Trematosphaeria pertusa</name>
    <dbReference type="NCBI Taxonomy" id="390896"/>
    <lineage>
        <taxon>Eukaryota</taxon>
        <taxon>Fungi</taxon>
        <taxon>Dikarya</taxon>
        <taxon>Ascomycota</taxon>
        <taxon>Pezizomycotina</taxon>
        <taxon>Dothideomycetes</taxon>
        <taxon>Pleosporomycetidae</taxon>
        <taxon>Pleosporales</taxon>
        <taxon>Massarineae</taxon>
        <taxon>Trematosphaeriaceae</taxon>
        <taxon>Trematosphaeria</taxon>
    </lineage>
</organism>
<keyword evidence="4 10" id="KW-0963">Cytoplasm</keyword>
<dbReference type="CDD" id="cd15481">
    <property type="entry name" value="SRP68-RBD"/>
    <property type="match status" value="1"/>
</dbReference>
<keyword evidence="8 10" id="KW-0687">Ribonucleoprotein</keyword>
<feature type="region of interest" description="Disordered" evidence="11">
    <location>
        <begin position="592"/>
        <end position="625"/>
    </location>
</feature>
<evidence type="ECO:0000256" key="9">
    <source>
        <dbReference type="ARBA" id="ARBA00029498"/>
    </source>
</evidence>
<dbReference type="GO" id="GO:0005730">
    <property type="term" value="C:nucleolus"/>
    <property type="evidence" value="ECO:0007669"/>
    <property type="project" value="UniProtKB-SubCell"/>
</dbReference>
<feature type="region of interest" description="Disordered" evidence="11">
    <location>
        <begin position="370"/>
        <end position="393"/>
    </location>
</feature>
<sequence length="625" mass="69012">MDITKFIVGHRETAFLVGDYRTYRAQLSRRLRIVRKKLGRATAKNAKYAAKAPVTAEEIGQNIEFLHLLLLTSERAWAHAMSMKASHSEDNADKSITGSTRQHIHSRLHKAVECAKDVVRLLSDQSASAATDMDILEARGYACALAGAEEFEKQAEGTKSNDASTKRWIPCLTKYSTARVIYSSLLKSTKKDLFKEVLAGTTDPSIRYAAYQHRIPRTVGVPAVSKKFFPRDDIELVQAVEKLDPAALQEEEATPSSSKITWRGRTANIVDAAIGQALISVETASSKLTESLKSSTSPKDSANAYDDVLIASQDAADATRRAIEELEKEGVDEGDARMQDLRVTSLAVNYDLIAWRVGRNRVLIGSDDDLAFSPHAPQKPRRPRKDGKAWVEREEPTGRKLARLRERVALYDAILQSIDSIKVLRGAVRDAQFVAELDGQRAYFQALKCLNVSHSHAFLSAPKQALALCNRALSLSSQAASSPKPSASPTDAPKLVVSEDQAQTLKQNLEHLTSHYRGLVALSQMFSNSDMAAKARLTNAAPVVERLNEYPAAGTVDLENLVTWPPKLKAVPVKPLFLDVAWNYVEYPGRMSKTKETEPEKMQVDGEKVEEAKPAKKSGWFSFGR</sequence>
<comment type="function">
    <text evidence="10">Component of the signal recognition particle (SRP) complex, a ribonucleoprotein complex that mediates the cotranslational targeting of secretory and membrane proteins to the endoplasmic reticulum (ER). The SRP complex interacts with the signal sequence in nascent secretory and membrane proteins and directs them to the membrane of the ER.</text>
</comment>
<reference evidence="12" key="1">
    <citation type="journal article" date="2020" name="Stud. Mycol.">
        <title>101 Dothideomycetes genomes: a test case for predicting lifestyles and emergence of pathogens.</title>
        <authorList>
            <person name="Haridas S."/>
            <person name="Albert R."/>
            <person name="Binder M."/>
            <person name="Bloem J."/>
            <person name="Labutti K."/>
            <person name="Salamov A."/>
            <person name="Andreopoulos B."/>
            <person name="Baker S."/>
            <person name="Barry K."/>
            <person name="Bills G."/>
            <person name="Bluhm B."/>
            <person name="Cannon C."/>
            <person name="Castanera R."/>
            <person name="Culley D."/>
            <person name="Daum C."/>
            <person name="Ezra D."/>
            <person name="Gonzalez J."/>
            <person name="Henrissat B."/>
            <person name="Kuo A."/>
            <person name="Liang C."/>
            <person name="Lipzen A."/>
            <person name="Lutzoni F."/>
            <person name="Magnuson J."/>
            <person name="Mondo S."/>
            <person name="Nolan M."/>
            <person name="Ohm R."/>
            <person name="Pangilinan J."/>
            <person name="Park H.-J."/>
            <person name="Ramirez L."/>
            <person name="Alfaro M."/>
            <person name="Sun H."/>
            <person name="Tritt A."/>
            <person name="Yoshinaga Y."/>
            <person name="Zwiers L.-H."/>
            <person name="Turgeon B."/>
            <person name="Goodwin S."/>
            <person name="Spatafora J."/>
            <person name="Crous P."/>
            <person name="Grigoriev I."/>
        </authorList>
    </citation>
    <scope>NUCLEOTIDE SEQUENCE</scope>
    <source>
        <strain evidence="12">CBS 122368</strain>
    </source>
</reference>
<dbReference type="Gene3D" id="1.10.3450.40">
    <property type="entry name" value="Signal recognition particle, SRP68 subunit, RNA-binding domain"/>
    <property type="match status" value="1"/>
</dbReference>
<evidence type="ECO:0000256" key="10">
    <source>
        <dbReference type="PIRNR" id="PIRNR038995"/>
    </source>
</evidence>
<evidence type="ECO:0000256" key="2">
    <source>
        <dbReference type="ARBA" id="ARBA00004604"/>
    </source>
</evidence>